<evidence type="ECO:0000313" key="1">
    <source>
        <dbReference type="EMBL" id="VAW44658.1"/>
    </source>
</evidence>
<sequence>MKVLALVCMLMFAVAGWAQDSTDDWPEDLLNDEWAVEASLWSHSGFIELAWGERIDDDVLFADQSTLSELRWHQAFDYSTEQFDFNWSYDVWFDAVPNSDDAGLQFDLRELNFKFSLFDQTDVVLGRQITTWGTGDLLFINDLFPKDWVSFFSGRDDNYLKVPADALRLSSFFSAFNVDLVITPTAEPDRFINGERFSLFSPFAQSNIGGFEAINPRNPNQAEYALRLFKNINSHQLALYGYHGIEKSPTGVDNSLQAYFPKKNVWGASFQSTLGKGLYSLELGYHDVLDDKHGTNPLVANSQWRALLGYERELIKKLNWGVQYYLEHTEHYDRLLDNSMFPLTEPEENRQVITNRLTYMAKQDKLTWSLFVFYSPTDEDSYWRPSVNYRHNDQWQLTMGAQVFTSKKPHTFFAQFEDSSSVYSRIRYQF</sequence>
<name>A0A3B0VM14_9ZZZZ</name>
<accession>A0A3B0VM14</accession>
<protein>
    <submittedName>
        <fullName evidence="1">Uncharacterized protein</fullName>
    </submittedName>
</protein>
<reference evidence="1" key="1">
    <citation type="submission" date="2018-06" db="EMBL/GenBank/DDBJ databases">
        <authorList>
            <person name="Zhirakovskaya E."/>
        </authorList>
    </citation>
    <scope>NUCLEOTIDE SEQUENCE</scope>
</reference>
<gene>
    <name evidence="1" type="ORF">MNBD_GAMMA02-1136</name>
</gene>
<proteinExistence type="predicted"/>
<organism evidence="1">
    <name type="scientific">hydrothermal vent metagenome</name>
    <dbReference type="NCBI Taxonomy" id="652676"/>
    <lineage>
        <taxon>unclassified sequences</taxon>
        <taxon>metagenomes</taxon>
        <taxon>ecological metagenomes</taxon>
    </lineage>
</organism>
<dbReference type="AlphaFoldDB" id="A0A3B0VM14"/>
<dbReference type="EMBL" id="UOFA01000124">
    <property type="protein sequence ID" value="VAW44658.1"/>
    <property type="molecule type" value="Genomic_DNA"/>
</dbReference>